<evidence type="ECO:0000313" key="1">
    <source>
        <dbReference type="EMBL" id="TXJ30339.1"/>
    </source>
</evidence>
<sequence>MSKLYTCLDNNYNSMRNHNIGDGKLHIFEVYEEDGKYYAKRNSLCGDITLNIKINIKPNDIFTEPKIKVKQFSLESAKNKSYALPTDTCKKCRGFCE</sequence>
<protein>
    <submittedName>
        <fullName evidence="2">Uncharacterized protein</fullName>
    </submittedName>
</protein>
<dbReference type="RefSeq" id="WP_147737230.1">
    <property type="nucleotide sequence ID" value="NZ_SAXX01000023.1"/>
</dbReference>
<dbReference type="Proteomes" id="UP000322814">
    <property type="component" value="Unassembled WGS sequence"/>
</dbReference>
<evidence type="ECO:0000313" key="2">
    <source>
        <dbReference type="EMBL" id="TXJ36220.1"/>
    </source>
</evidence>
<name>A0A5C8EJD9_9SPIR</name>
<dbReference type="AlphaFoldDB" id="A0A5C8EJD9"/>
<dbReference type="EMBL" id="SAYB01000006">
    <property type="protein sequence ID" value="TXJ36220.1"/>
    <property type="molecule type" value="Genomic_DNA"/>
</dbReference>
<dbReference type="EMBL" id="SAXX01000023">
    <property type="protein sequence ID" value="TXJ30339.1"/>
    <property type="molecule type" value="Genomic_DNA"/>
</dbReference>
<dbReference type="Proteomes" id="UP000324707">
    <property type="component" value="Unassembled WGS sequence"/>
</dbReference>
<comment type="caution">
    <text evidence="2">The sequence shown here is derived from an EMBL/GenBank/DDBJ whole genome shotgun (WGS) entry which is preliminary data.</text>
</comment>
<reference evidence="2" key="2">
    <citation type="submission" date="2019-01" db="EMBL/GenBank/DDBJ databases">
        <authorList>
            <person name="Thorell K."/>
        </authorList>
    </citation>
    <scope>NUCLEOTIDE SEQUENCE</scope>
    <source>
        <strain evidence="2">PC4580III</strain>
        <strain evidence="1">PC5538III-lc</strain>
    </source>
</reference>
<gene>
    <name evidence="1" type="ORF">EPJ69_09715</name>
    <name evidence="2" type="ORF">EPJ78_09560</name>
</gene>
<proteinExistence type="predicted"/>
<reference evidence="3 4" key="1">
    <citation type="journal article" date="1992" name="Lakartidningen">
        <title>[Penicillin V and not amoxicillin is the first choice preparation in acute otitis].</title>
        <authorList>
            <person name="Kamme C."/>
            <person name="Lundgren K."/>
            <person name="Prellner K."/>
        </authorList>
    </citation>
    <scope>NUCLEOTIDE SEQUENCE [LARGE SCALE GENOMIC DNA]</scope>
    <source>
        <strain evidence="2 3">PC4580III</strain>
        <strain evidence="1 4">PC5538III-lc</strain>
    </source>
</reference>
<evidence type="ECO:0000313" key="3">
    <source>
        <dbReference type="Proteomes" id="UP000322814"/>
    </source>
</evidence>
<accession>A0A5C8EJD9</accession>
<organism evidence="2 3">
    <name type="scientific">Brachyspira aalborgi</name>
    <dbReference type="NCBI Taxonomy" id="29522"/>
    <lineage>
        <taxon>Bacteria</taxon>
        <taxon>Pseudomonadati</taxon>
        <taxon>Spirochaetota</taxon>
        <taxon>Spirochaetia</taxon>
        <taxon>Brachyspirales</taxon>
        <taxon>Brachyspiraceae</taxon>
        <taxon>Brachyspira</taxon>
    </lineage>
</organism>
<evidence type="ECO:0000313" key="4">
    <source>
        <dbReference type="Proteomes" id="UP000324707"/>
    </source>
</evidence>